<dbReference type="Gene3D" id="1.20.120.1900">
    <property type="entry name" value="Gamma-tubulin complex, C-terminal domain"/>
    <property type="match status" value="1"/>
</dbReference>
<sequence length="824" mass="94569">MIHEVIVALSGCPGSFAPENCLVSNSDTFFHPGEKALLEKLYHIASGYKTLQDFITNNIYRREPIQVHGKDHEVQDEAENSQPKCGMYLQAFCNGLSQTLDPYRDDLVELEKKALADPHFTLSGVFCHVDKYSELFPVLVSITEEITLQKIHGSCMLNYLNRKLNTHVDEANILFSCHKVLFKQLTSWLLYGRIIDSYGEFFIHKVSGESTTVSLMGTSGNTGDLNETTVPENVPDTLYPNFCDYKIRFEMLPSYIVPSLAYKILFIGQTILMFRTDTKSRNSYRYVNQVEGEEGSVSYRCEPGERKKSLVSYCSSSPNPPSFIPLSRFTAVAHQTFLPASCPVQHGNSPNPPSCLLPGSARLFCKNGGIDDEIDRQVNVSQREVECMWTKAKNEVVSKVAKMAVYKRESFKLTEEGSFIWGGREEALFKKMYDLQNMQRFDLTRFEDVIGEIRTCVAEHLWQLAVEKAEMFMQIKLMKDFFLLGRGELFLEFIKLADITLKKTPSSTSRRDVNLAFHIAARKILMTDEANLEKFYFTLPTKGISSSADDYFENGWTELTLKYRVSWPLHLLFSESVLTNYNEMFRFLIRVKKVQIELHDVWISHMQTKTKNVSLCEPIVWQLRKNLMFFVDNLQYYLQVDVLESQYMMMQSVINETKDFDLVQKAHSTFLANILSQSFLLMNNPGSEKRPSDESSNLDVNRMRENPVHRGLALFLSLCEKFCYRVSEWSGPSPLNQEAREELNEMGQQHEYLIKLLMQMLSNLRSHPCGAYLSQLLLRLDFNRWFSQNNGMVVSVRTDESVAIVTVLLGGAWFELCRGSASKF</sequence>
<dbReference type="InterPro" id="IPR042241">
    <property type="entry name" value="GCP_C_sf"/>
</dbReference>
<dbReference type="InterPro" id="IPR040457">
    <property type="entry name" value="GCP_C"/>
</dbReference>
<dbReference type="PANTHER" id="PTHR19302">
    <property type="entry name" value="GAMMA TUBULIN COMPLEX PROTEIN"/>
    <property type="match status" value="1"/>
</dbReference>
<dbReference type="EMBL" id="OE840530">
    <property type="protein sequence ID" value="CAD7591011.1"/>
    <property type="molecule type" value="Genomic_DNA"/>
</dbReference>
<feature type="domain" description="Gamma tubulin complex component C-terminal" evidence="7">
    <location>
        <begin position="474"/>
        <end position="786"/>
    </location>
</feature>
<dbReference type="Pfam" id="PF04130">
    <property type="entry name" value="GCP_C_terminal"/>
    <property type="match status" value="1"/>
</dbReference>
<dbReference type="PANTHER" id="PTHR19302:SF27">
    <property type="entry name" value="GAMMA-TUBULIN COMPLEX COMPONENT 4"/>
    <property type="match status" value="1"/>
</dbReference>
<dbReference type="AlphaFoldDB" id="A0A7R9JW17"/>
<organism evidence="9">
    <name type="scientific">Timema genevievae</name>
    <name type="common">Walking stick</name>
    <dbReference type="NCBI Taxonomy" id="629358"/>
    <lineage>
        <taxon>Eukaryota</taxon>
        <taxon>Metazoa</taxon>
        <taxon>Ecdysozoa</taxon>
        <taxon>Arthropoda</taxon>
        <taxon>Hexapoda</taxon>
        <taxon>Insecta</taxon>
        <taxon>Pterygota</taxon>
        <taxon>Neoptera</taxon>
        <taxon>Polyneoptera</taxon>
        <taxon>Phasmatodea</taxon>
        <taxon>Timematodea</taxon>
        <taxon>Timematoidea</taxon>
        <taxon>Timematidae</taxon>
        <taxon>Timema</taxon>
    </lineage>
</organism>
<keyword evidence="5 6" id="KW-0206">Cytoskeleton</keyword>
<dbReference type="GO" id="GO:0007020">
    <property type="term" value="P:microtubule nucleation"/>
    <property type="evidence" value="ECO:0007669"/>
    <property type="project" value="InterPro"/>
</dbReference>
<keyword evidence="3 6" id="KW-0963">Cytoplasm</keyword>
<dbReference type="GO" id="GO:0031122">
    <property type="term" value="P:cytoplasmic microtubule organization"/>
    <property type="evidence" value="ECO:0007669"/>
    <property type="project" value="TreeGrafter"/>
</dbReference>
<dbReference type="GO" id="GO:0051011">
    <property type="term" value="F:microtubule minus-end binding"/>
    <property type="evidence" value="ECO:0007669"/>
    <property type="project" value="TreeGrafter"/>
</dbReference>
<accession>A0A7R9JW17</accession>
<reference evidence="9" key="1">
    <citation type="submission" date="2020-11" db="EMBL/GenBank/DDBJ databases">
        <authorList>
            <person name="Tran Van P."/>
        </authorList>
    </citation>
    <scope>NUCLEOTIDE SEQUENCE</scope>
</reference>
<comment type="subcellular location">
    <subcellularLocation>
        <location evidence="1 6">Cytoplasm</location>
        <location evidence="1 6">Cytoskeleton</location>
        <location evidence="1 6">Microtubule organizing center</location>
    </subcellularLocation>
</comment>
<dbReference type="GO" id="GO:0000930">
    <property type="term" value="C:gamma-tubulin complex"/>
    <property type="evidence" value="ECO:0007669"/>
    <property type="project" value="TreeGrafter"/>
</dbReference>
<keyword evidence="4 6" id="KW-0493">Microtubule</keyword>
<evidence type="ECO:0000313" key="9">
    <source>
        <dbReference type="EMBL" id="CAD7591011.1"/>
    </source>
</evidence>
<dbReference type="GO" id="GO:0051225">
    <property type="term" value="P:spindle assembly"/>
    <property type="evidence" value="ECO:0007669"/>
    <property type="project" value="TreeGrafter"/>
</dbReference>
<dbReference type="GO" id="GO:0000278">
    <property type="term" value="P:mitotic cell cycle"/>
    <property type="evidence" value="ECO:0007669"/>
    <property type="project" value="TreeGrafter"/>
</dbReference>
<evidence type="ECO:0000256" key="3">
    <source>
        <dbReference type="ARBA" id="ARBA00022490"/>
    </source>
</evidence>
<evidence type="ECO:0000256" key="6">
    <source>
        <dbReference type="RuleBase" id="RU363050"/>
    </source>
</evidence>
<name>A0A7R9JW17_TIMGE</name>
<proteinExistence type="inferred from homology"/>
<dbReference type="GO" id="GO:0000922">
    <property type="term" value="C:spindle pole"/>
    <property type="evidence" value="ECO:0007669"/>
    <property type="project" value="InterPro"/>
</dbReference>
<dbReference type="GO" id="GO:0005874">
    <property type="term" value="C:microtubule"/>
    <property type="evidence" value="ECO:0007669"/>
    <property type="project" value="UniProtKB-KW"/>
</dbReference>
<protein>
    <recommendedName>
        <fullName evidence="6">Gamma-tubulin complex component</fullName>
    </recommendedName>
</protein>
<feature type="domain" description="Gamma tubulin complex component protein N-terminal" evidence="8">
    <location>
        <begin position="2"/>
        <end position="468"/>
    </location>
</feature>
<dbReference type="GO" id="GO:0051321">
    <property type="term" value="P:meiotic cell cycle"/>
    <property type="evidence" value="ECO:0007669"/>
    <property type="project" value="TreeGrafter"/>
</dbReference>
<dbReference type="InterPro" id="IPR007259">
    <property type="entry name" value="GCP"/>
</dbReference>
<dbReference type="InterPro" id="IPR041470">
    <property type="entry name" value="GCP_N"/>
</dbReference>
<dbReference type="GO" id="GO:0043015">
    <property type="term" value="F:gamma-tubulin binding"/>
    <property type="evidence" value="ECO:0007669"/>
    <property type="project" value="InterPro"/>
</dbReference>
<evidence type="ECO:0000256" key="2">
    <source>
        <dbReference type="ARBA" id="ARBA00010337"/>
    </source>
</evidence>
<evidence type="ECO:0000256" key="4">
    <source>
        <dbReference type="ARBA" id="ARBA00022701"/>
    </source>
</evidence>
<gene>
    <name evidence="9" type="ORF">TGEB3V08_LOCUS4424</name>
</gene>
<evidence type="ECO:0000259" key="7">
    <source>
        <dbReference type="Pfam" id="PF04130"/>
    </source>
</evidence>
<evidence type="ECO:0000256" key="1">
    <source>
        <dbReference type="ARBA" id="ARBA00004267"/>
    </source>
</evidence>
<evidence type="ECO:0000259" key="8">
    <source>
        <dbReference type="Pfam" id="PF17681"/>
    </source>
</evidence>
<comment type="similarity">
    <text evidence="2 6">Belongs to the TUBGCP family.</text>
</comment>
<dbReference type="Pfam" id="PF17681">
    <property type="entry name" value="GCP_N_terminal"/>
    <property type="match status" value="1"/>
</dbReference>
<evidence type="ECO:0000256" key="5">
    <source>
        <dbReference type="ARBA" id="ARBA00023212"/>
    </source>
</evidence>